<proteinExistence type="predicted"/>
<keyword evidence="3" id="KW-1185">Reference proteome</keyword>
<evidence type="ECO:0008006" key="4">
    <source>
        <dbReference type="Google" id="ProtNLM"/>
    </source>
</evidence>
<accession>A0ABN4TG21</accession>
<name>A0ABN4TG21_9BURK</name>
<sequence length="250" mass="26382">MASTASSPSALNPASVPAAAEAAQPVRQAPSARTRIRRMPARGSYDTAELHAILDDAYLCHVAFADEAGTHCIPTACWREGDHLYIHGSNGSRMLKVAAAGTQVCVTVTHLDGLVLARSAFHHSMNYRSAVIYGVFETVEEAHKAAALDAFVEHIAPGRSHEVRRGDRNELGATTVLRLALDESVTKCRRGGPKDDEADMAVPAWAGVLPMALRGGAPQPDGEQATLPAYVGRWDGTVVPAGRASPDGTA</sequence>
<evidence type="ECO:0000256" key="1">
    <source>
        <dbReference type="SAM" id="MobiDB-lite"/>
    </source>
</evidence>
<dbReference type="InterPro" id="IPR024747">
    <property type="entry name" value="Pyridox_Oxase-rel"/>
</dbReference>
<evidence type="ECO:0000313" key="2">
    <source>
        <dbReference type="EMBL" id="AOZ05984.1"/>
    </source>
</evidence>
<dbReference type="PANTHER" id="PTHR34071">
    <property type="entry name" value="5-NITROIMIDAZOLE ANTIBIOTICS RESISTANCE PROTEIN, NIMA-FAMILY-RELATED PROTEIN-RELATED"/>
    <property type="match status" value="1"/>
</dbReference>
<feature type="compositionally biased region" description="Low complexity" evidence="1">
    <location>
        <begin position="1"/>
        <end position="30"/>
    </location>
</feature>
<evidence type="ECO:0000313" key="3">
    <source>
        <dbReference type="Proteomes" id="UP000177515"/>
    </source>
</evidence>
<dbReference type="SUPFAM" id="SSF50475">
    <property type="entry name" value="FMN-binding split barrel"/>
    <property type="match status" value="1"/>
</dbReference>
<feature type="region of interest" description="Disordered" evidence="1">
    <location>
        <begin position="1"/>
        <end position="35"/>
    </location>
</feature>
<dbReference type="Pfam" id="PF12900">
    <property type="entry name" value="Pyridox_ox_2"/>
    <property type="match status" value="1"/>
</dbReference>
<protein>
    <recommendedName>
        <fullName evidence="4">Pyridoxamine 5'-phosphate oxidase family protein</fullName>
    </recommendedName>
</protein>
<dbReference type="RefSeq" id="WP_071037188.1">
    <property type="nucleotide sequence ID" value="NZ_CP017754.1"/>
</dbReference>
<gene>
    <name evidence="2" type="ORF">BKK80_09180</name>
</gene>
<dbReference type="Proteomes" id="UP000177515">
    <property type="component" value="Chromosome 1"/>
</dbReference>
<dbReference type="InterPro" id="IPR012349">
    <property type="entry name" value="Split_barrel_FMN-bd"/>
</dbReference>
<dbReference type="Gene3D" id="2.30.110.10">
    <property type="entry name" value="Electron Transport, Fmn-binding Protein, Chain A"/>
    <property type="match status" value="1"/>
</dbReference>
<reference evidence="2 3" key="1">
    <citation type="submission" date="2016-10" db="EMBL/GenBank/DDBJ databases">
        <title>Complete genome sequences of three Cupriavidus strains isolated from various Malaysian environments.</title>
        <authorList>
            <person name="Abdullah A.A.-A."/>
            <person name="Shafie N.A.H."/>
            <person name="Lau N.S."/>
        </authorList>
    </citation>
    <scope>NUCLEOTIDE SEQUENCE [LARGE SCALE GENOMIC DNA]</scope>
    <source>
        <strain evidence="2 3">USMAA1020</strain>
    </source>
</reference>
<dbReference type="PANTHER" id="PTHR34071:SF2">
    <property type="entry name" value="FLAVIN-NUCLEOTIDE-BINDING PROTEIN"/>
    <property type="match status" value="1"/>
</dbReference>
<organism evidence="2 3">
    <name type="scientific">Cupriavidus malaysiensis</name>
    <dbReference type="NCBI Taxonomy" id="367825"/>
    <lineage>
        <taxon>Bacteria</taxon>
        <taxon>Pseudomonadati</taxon>
        <taxon>Pseudomonadota</taxon>
        <taxon>Betaproteobacteria</taxon>
        <taxon>Burkholderiales</taxon>
        <taxon>Burkholderiaceae</taxon>
        <taxon>Cupriavidus</taxon>
    </lineage>
</organism>
<dbReference type="EMBL" id="CP017754">
    <property type="protein sequence ID" value="AOZ05984.1"/>
    <property type="molecule type" value="Genomic_DNA"/>
</dbReference>